<dbReference type="Proteomes" id="UP000309038">
    <property type="component" value="Unassembled WGS sequence"/>
</dbReference>
<keyword evidence="6" id="KW-0256">Endoplasmic reticulum</keyword>
<dbReference type="EMBL" id="SGPJ01000049">
    <property type="protein sequence ID" value="THH00475.1"/>
    <property type="molecule type" value="Genomic_DNA"/>
</dbReference>
<evidence type="ECO:0000256" key="4">
    <source>
        <dbReference type="ARBA" id="ARBA00022448"/>
    </source>
</evidence>
<comment type="similarity">
    <text evidence="2">Belongs to the SEC62 family.</text>
</comment>
<dbReference type="GO" id="GO:0031204">
    <property type="term" value="P:post-translational protein targeting to membrane, translocation"/>
    <property type="evidence" value="ECO:0007669"/>
    <property type="project" value="TreeGrafter"/>
</dbReference>
<accession>A0A4S4KPF3</accession>
<evidence type="ECO:0000256" key="1">
    <source>
        <dbReference type="ARBA" id="ARBA00004477"/>
    </source>
</evidence>
<evidence type="ECO:0000256" key="11">
    <source>
        <dbReference type="SAM" id="Phobius"/>
    </source>
</evidence>
<dbReference type="Pfam" id="PF03839">
    <property type="entry name" value="Sec62"/>
    <property type="match status" value="1"/>
</dbReference>
<sequence>MNNISPAIVEQQSKAPPEIRNVIKFLRSSKSGIKVRVGALNGGRTDYFKGKHAMKALQSPAYAKVKNVPKVESEEDALKLLASAMPFAYFLRVDRGQPTGSAANSPKALQINQMQLFQQPDYYAWFYEPSQWMTTVGGFAMLGVMLAGVMFPLWPPIMRLGVWYISIGVLGLIGLFFAIAVVRLIFYIITIIVASPGIWIFPKLFADVGFVESFIPLWEWDMPKKKERQEGREIRKEDKGRNRRFRVQRVGRHGLKSCVIYVIYLFTLHTSRNAATWLVSFTYTIKPTNRNIGFQYTFT</sequence>
<dbReference type="AlphaFoldDB" id="A0A4S4KPF3"/>
<evidence type="ECO:0000256" key="9">
    <source>
        <dbReference type="ARBA" id="ARBA00023010"/>
    </source>
</evidence>
<dbReference type="InterPro" id="IPR004728">
    <property type="entry name" value="Sec62"/>
</dbReference>
<name>A0A4S4KPF3_9APHY</name>
<protein>
    <recommendedName>
        <fullName evidence="3">Translocation protein SEC62</fullName>
    </recommendedName>
</protein>
<comment type="subcellular location">
    <subcellularLocation>
        <location evidence="1">Endoplasmic reticulum membrane</location>
        <topology evidence="1">Multi-pass membrane protein</topology>
    </subcellularLocation>
</comment>
<keyword evidence="5 11" id="KW-0812">Transmembrane</keyword>
<evidence type="ECO:0000313" key="12">
    <source>
        <dbReference type="EMBL" id="THH00475.1"/>
    </source>
</evidence>
<evidence type="ECO:0000256" key="6">
    <source>
        <dbReference type="ARBA" id="ARBA00022824"/>
    </source>
</evidence>
<evidence type="ECO:0000256" key="2">
    <source>
        <dbReference type="ARBA" id="ARBA00010604"/>
    </source>
</evidence>
<dbReference type="GO" id="GO:0005789">
    <property type="term" value="C:endoplasmic reticulum membrane"/>
    <property type="evidence" value="ECO:0007669"/>
    <property type="project" value="UniProtKB-SubCell"/>
</dbReference>
<keyword evidence="7" id="KW-0653">Protein transport</keyword>
<keyword evidence="10 11" id="KW-0472">Membrane</keyword>
<evidence type="ECO:0000256" key="7">
    <source>
        <dbReference type="ARBA" id="ARBA00022927"/>
    </source>
</evidence>
<evidence type="ECO:0000256" key="3">
    <source>
        <dbReference type="ARBA" id="ARBA00021257"/>
    </source>
</evidence>
<evidence type="ECO:0000256" key="5">
    <source>
        <dbReference type="ARBA" id="ARBA00022692"/>
    </source>
</evidence>
<dbReference type="NCBIfam" id="TIGR00869">
    <property type="entry name" value="sec62"/>
    <property type="match status" value="1"/>
</dbReference>
<feature type="transmembrane region" description="Helical" evidence="11">
    <location>
        <begin position="161"/>
        <end position="194"/>
    </location>
</feature>
<keyword evidence="8 11" id="KW-1133">Transmembrane helix</keyword>
<dbReference type="PANTHER" id="PTHR12443">
    <property type="entry name" value="TRANSLOCATION PROTEIN SEC62"/>
    <property type="match status" value="1"/>
</dbReference>
<evidence type="ECO:0000256" key="10">
    <source>
        <dbReference type="ARBA" id="ARBA00023136"/>
    </source>
</evidence>
<evidence type="ECO:0000313" key="13">
    <source>
        <dbReference type="Proteomes" id="UP000309038"/>
    </source>
</evidence>
<gene>
    <name evidence="12" type="ORF">EW026_g2063</name>
</gene>
<keyword evidence="9" id="KW-0811">Translocation</keyword>
<feature type="transmembrane region" description="Helical" evidence="11">
    <location>
        <begin position="132"/>
        <end position="154"/>
    </location>
</feature>
<proteinExistence type="inferred from homology"/>
<dbReference type="PANTHER" id="PTHR12443:SF9">
    <property type="entry name" value="TRANSLOCATION PROTEIN SEC62"/>
    <property type="match status" value="1"/>
</dbReference>
<comment type="caution">
    <text evidence="12">The sequence shown here is derived from an EMBL/GenBank/DDBJ whole genome shotgun (WGS) entry which is preliminary data.</text>
</comment>
<organism evidence="12 13">
    <name type="scientific">Hermanssonia centrifuga</name>
    <dbReference type="NCBI Taxonomy" id="98765"/>
    <lineage>
        <taxon>Eukaryota</taxon>
        <taxon>Fungi</taxon>
        <taxon>Dikarya</taxon>
        <taxon>Basidiomycota</taxon>
        <taxon>Agaricomycotina</taxon>
        <taxon>Agaricomycetes</taxon>
        <taxon>Polyporales</taxon>
        <taxon>Meruliaceae</taxon>
        <taxon>Hermanssonia</taxon>
    </lineage>
</organism>
<reference evidence="12 13" key="1">
    <citation type="submission" date="2019-02" db="EMBL/GenBank/DDBJ databases">
        <title>Genome sequencing of the rare red list fungi Phlebia centrifuga.</title>
        <authorList>
            <person name="Buettner E."/>
            <person name="Kellner H."/>
        </authorList>
    </citation>
    <scope>NUCLEOTIDE SEQUENCE [LARGE SCALE GENOMIC DNA]</scope>
    <source>
        <strain evidence="12 13">DSM 108282</strain>
    </source>
</reference>
<keyword evidence="4" id="KW-0813">Transport</keyword>
<evidence type="ECO:0000256" key="8">
    <source>
        <dbReference type="ARBA" id="ARBA00022989"/>
    </source>
</evidence>
<dbReference type="InterPro" id="IPR011553">
    <property type="entry name" value="Sec62_asco"/>
</dbReference>
<keyword evidence="13" id="KW-1185">Reference proteome</keyword>